<dbReference type="InterPro" id="IPR013083">
    <property type="entry name" value="Znf_RING/FYVE/PHD"/>
</dbReference>
<dbReference type="SUPFAM" id="SSF57850">
    <property type="entry name" value="RING/U-box"/>
    <property type="match status" value="1"/>
</dbReference>
<organism evidence="2 3">
    <name type="scientific">Sporichthya brevicatena</name>
    <dbReference type="NCBI Taxonomy" id="171442"/>
    <lineage>
        <taxon>Bacteria</taxon>
        <taxon>Bacillati</taxon>
        <taxon>Actinomycetota</taxon>
        <taxon>Actinomycetes</taxon>
        <taxon>Sporichthyales</taxon>
        <taxon>Sporichthyaceae</taxon>
        <taxon>Sporichthya</taxon>
    </lineage>
</organism>
<dbReference type="Proteomes" id="UP001500957">
    <property type="component" value="Unassembled WGS sequence"/>
</dbReference>
<dbReference type="EMBL" id="BAAAHE010000007">
    <property type="protein sequence ID" value="GAA0608566.1"/>
    <property type="molecule type" value="Genomic_DNA"/>
</dbReference>
<keyword evidence="3" id="KW-1185">Reference proteome</keyword>
<evidence type="ECO:0000259" key="1">
    <source>
        <dbReference type="PROSITE" id="PS50271"/>
    </source>
</evidence>
<dbReference type="PROSITE" id="PS50271">
    <property type="entry name" value="ZF_UBP"/>
    <property type="match status" value="1"/>
</dbReference>
<comment type="caution">
    <text evidence="2">The sequence shown here is derived from an EMBL/GenBank/DDBJ whole genome shotgun (WGS) entry which is preliminary data.</text>
</comment>
<gene>
    <name evidence="2" type="ORF">GCM10009547_08150</name>
</gene>
<evidence type="ECO:0000313" key="3">
    <source>
        <dbReference type="Proteomes" id="UP001500957"/>
    </source>
</evidence>
<dbReference type="InterPro" id="IPR001607">
    <property type="entry name" value="Znf_UBP"/>
</dbReference>
<name>A0ABN1GCJ2_9ACTN</name>
<dbReference type="RefSeq" id="WP_344601878.1">
    <property type="nucleotide sequence ID" value="NZ_BAAAHE010000007.1"/>
</dbReference>
<protein>
    <submittedName>
        <fullName evidence="2">UBP-type zinc finger domain-containing protein</fullName>
    </submittedName>
</protein>
<proteinExistence type="predicted"/>
<dbReference type="Pfam" id="PF02148">
    <property type="entry name" value="zf-UBP"/>
    <property type="match status" value="1"/>
</dbReference>
<reference evidence="2 3" key="1">
    <citation type="journal article" date="2019" name="Int. J. Syst. Evol. Microbiol.">
        <title>The Global Catalogue of Microorganisms (GCM) 10K type strain sequencing project: providing services to taxonomists for standard genome sequencing and annotation.</title>
        <authorList>
            <consortium name="The Broad Institute Genomics Platform"/>
            <consortium name="The Broad Institute Genome Sequencing Center for Infectious Disease"/>
            <person name="Wu L."/>
            <person name="Ma J."/>
        </authorList>
    </citation>
    <scope>NUCLEOTIDE SEQUENCE [LARGE SCALE GENOMIC DNA]</scope>
    <source>
        <strain evidence="2 3">JCM 10671</strain>
    </source>
</reference>
<sequence>MATCSHLDTIADVAPSDDGCHECLAEGGRWVHLRMCQQCGHVGCCDNSPGKHATGHWHGTGHPLIRSFEPGEDWFWCYPEDMGFLLPGAAPAPSHS</sequence>
<evidence type="ECO:0000313" key="2">
    <source>
        <dbReference type="EMBL" id="GAA0608566.1"/>
    </source>
</evidence>
<feature type="domain" description="UBP-type" evidence="1">
    <location>
        <begin position="2"/>
        <end position="96"/>
    </location>
</feature>
<dbReference type="Gene3D" id="3.30.40.10">
    <property type="entry name" value="Zinc/RING finger domain, C3HC4 (zinc finger)"/>
    <property type="match status" value="1"/>
</dbReference>
<accession>A0ABN1GCJ2</accession>